<dbReference type="Gene3D" id="1.50.10.10">
    <property type="match status" value="1"/>
</dbReference>
<gene>
    <name evidence="7" type="ORF">DF3PB_1630004</name>
</gene>
<dbReference type="Gene3D" id="2.60.40.10">
    <property type="entry name" value="Immunoglobulins"/>
    <property type="match status" value="1"/>
</dbReference>
<proteinExistence type="inferred from homology"/>
<evidence type="ECO:0000259" key="5">
    <source>
        <dbReference type="Pfam" id="PF00759"/>
    </source>
</evidence>
<evidence type="ECO:0000259" key="6">
    <source>
        <dbReference type="Pfam" id="PF02927"/>
    </source>
</evidence>
<evidence type="ECO:0000256" key="2">
    <source>
        <dbReference type="ARBA" id="ARBA00023277"/>
    </source>
</evidence>
<dbReference type="InterPro" id="IPR004197">
    <property type="entry name" value="Cellulase_Ig-like"/>
</dbReference>
<dbReference type="EMBL" id="UIDG01000072">
    <property type="protein sequence ID" value="SUS05012.1"/>
    <property type="molecule type" value="Genomic_DNA"/>
</dbReference>
<evidence type="ECO:0000256" key="3">
    <source>
        <dbReference type="ARBA" id="ARBA00023326"/>
    </source>
</evidence>
<protein>
    <submittedName>
        <fullName evidence="7">Glycosyl hydrolase 9 family protein</fullName>
    </submittedName>
</protein>
<keyword evidence="2" id="KW-0119">Carbohydrate metabolism</keyword>
<evidence type="ECO:0000256" key="4">
    <source>
        <dbReference type="SAM" id="MobiDB-lite"/>
    </source>
</evidence>
<evidence type="ECO:0000256" key="1">
    <source>
        <dbReference type="ARBA" id="ARBA00007072"/>
    </source>
</evidence>
<dbReference type="Pfam" id="PF00759">
    <property type="entry name" value="Glyco_hydro_9"/>
    <property type="match status" value="1"/>
</dbReference>
<feature type="region of interest" description="Disordered" evidence="4">
    <location>
        <begin position="180"/>
        <end position="209"/>
    </location>
</feature>
<accession>A0A380TC53</accession>
<dbReference type="InterPro" id="IPR012341">
    <property type="entry name" value="6hp_glycosidase-like_sf"/>
</dbReference>
<dbReference type="InterPro" id="IPR008928">
    <property type="entry name" value="6-hairpin_glycosidase_sf"/>
</dbReference>
<dbReference type="SUPFAM" id="SSF48208">
    <property type="entry name" value="Six-hairpin glycosidases"/>
    <property type="match status" value="1"/>
</dbReference>
<dbReference type="GO" id="GO:0008810">
    <property type="term" value="F:cellulase activity"/>
    <property type="evidence" value="ECO:0007669"/>
    <property type="project" value="InterPro"/>
</dbReference>
<reference evidence="7" key="1">
    <citation type="submission" date="2018-07" db="EMBL/GenBank/DDBJ databases">
        <authorList>
            <person name="Quirk P.G."/>
            <person name="Krulwich T.A."/>
        </authorList>
    </citation>
    <scope>NUCLEOTIDE SEQUENCE</scope>
</reference>
<keyword evidence="7" id="KW-0378">Hydrolase</keyword>
<name>A0A380TC53_9ZZZZ</name>
<evidence type="ECO:0000313" key="7">
    <source>
        <dbReference type="EMBL" id="SUS05012.1"/>
    </source>
</evidence>
<feature type="compositionally biased region" description="Basic and acidic residues" evidence="4">
    <location>
        <begin position="198"/>
        <end position="209"/>
    </location>
</feature>
<feature type="domain" description="Cellulase Ig-like" evidence="6">
    <location>
        <begin position="53"/>
        <end position="140"/>
    </location>
</feature>
<dbReference type="SUPFAM" id="SSF81296">
    <property type="entry name" value="E set domains"/>
    <property type="match status" value="1"/>
</dbReference>
<sequence length="637" mass="69930">MSRPLYRLGKAHGRLGALLLGVVVALAPGADAAAANGRGSLARSFELNAVAENPLIRVDQFGYRPADPKVAVLSDPARGFNPVAGYRPSRSLEVRQVGTGAIVFRGVSKAWNEGRIDPSSGDRGWWFDFSAVRAPGDYVIYDADQHVRSGVFRIAADVYAPVLKAAMRAFFYNRSGHAKARPHADPCWVDDAADPGPSEERRARSIEHPEDETLVRDVRGGWFDAGDTNKYVTFAAEPVHQLLAAYRGRPQIWKDDFNIPESGNGVADILDEVRWEIAWLKRMQVEDGGVLIKVGSLDFHETSPPSADRRPRYYGPVCSSSTIAAAGMFAHAALVFGQVQELKPEAEELQARAVAAWGHYRRAPKSSQCDEQKIKAGDADLSLEQQAGLSVVAAVYLFALTREPAYASYIRAHKNAAQPFGPGGWNGYRPAEGEALVFYATLSEADPAVRSAIIERKLGDLATRRDLYGFYPERDLYRSYLPDQAYHWGSNRVRAQIGSINLELAQAPFAIEDASYRTRALTALQYLHGVNPLGVVYLSNMYALGAERSVNEIFHGWFADGTAFDNALTSACGPPPGYLVGGPNAAYSGPLSPPRRHPPQKAYRDWNGGWPDRSWEITEPSISYQASYVKLLSKFID</sequence>
<dbReference type="InterPro" id="IPR013783">
    <property type="entry name" value="Ig-like_fold"/>
</dbReference>
<organism evidence="7">
    <name type="scientific">metagenome</name>
    <dbReference type="NCBI Taxonomy" id="256318"/>
    <lineage>
        <taxon>unclassified sequences</taxon>
        <taxon>metagenomes</taxon>
    </lineage>
</organism>
<dbReference type="AlphaFoldDB" id="A0A380TC53"/>
<dbReference type="InterPro" id="IPR014756">
    <property type="entry name" value="Ig_E-set"/>
</dbReference>
<feature type="domain" description="Glycoside hydrolase family 9" evidence="5">
    <location>
        <begin position="159"/>
        <end position="631"/>
    </location>
</feature>
<dbReference type="GO" id="GO:0000272">
    <property type="term" value="P:polysaccharide catabolic process"/>
    <property type="evidence" value="ECO:0007669"/>
    <property type="project" value="UniProtKB-KW"/>
</dbReference>
<dbReference type="CDD" id="cd02850">
    <property type="entry name" value="E_set_Cellulase_N"/>
    <property type="match status" value="1"/>
</dbReference>
<dbReference type="InterPro" id="IPR001701">
    <property type="entry name" value="Glyco_hydro_9"/>
</dbReference>
<keyword evidence="3" id="KW-0624">Polysaccharide degradation</keyword>
<dbReference type="Pfam" id="PF02927">
    <property type="entry name" value="CelD_N"/>
    <property type="match status" value="1"/>
</dbReference>
<comment type="similarity">
    <text evidence="1">Belongs to the glycosyl hydrolase 9 (cellulase E) family.</text>
</comment>